<name>G7VRV7_PAETH</name>
<dbReference type="KEGG" id="pta:HPL003_20130"/>
<dbReference type="HOGENOM" id="CLU_3331032_0_0_9"/>
<dbReference type="STRING" id="985665.HPL003_20130"/>
<accession>G7VRV7</accession>
<evidence type="ECO:0000313" key="2">
    <source>
        <dbReference type="Proteomes" id="UP000005876"/>
    </source>
</evidence>
<protein>
    <submittedName>
        <fullName evidence="1">Uncharacterized protein</fullName>
    </submittedName>
</protein>
<proteinExistence type="predicted"/>
<organism evidence="1 2">
    <name type="scientific">Paenibacillus terrae (strain HPL-003)</name>
    <dbReference type="NCBI Taxonomy" id="985665"/>
    <lineage>
        <taxon>Bacteria</taxon>
        <taxon>Bacillati</taxon>
        <taxon>Bacillota</taxon>
        <taxon>Bacilli</taxon>
        <taxon>Bacillales</taxon>
        <taxon>Paenibacillaceae</taxon>
        <taxon>Paenibacillus</taxon>
    </lineage>
</organism>
<evidence type="ECO:0000313" key="1">
    <source>
        <dbReference type="EMBL" id="AET60764.1"/>
    </source>
</evidence>
<reference evidence="1 2" key="3">
    <citation type="journal article" date="2012" name="J. Bacteriol.">
        <title>Genome Sequence of Paenibacillus terrae HPL-003, a Xylanase-Producing Bacterium Isolated from Soil Found in Forest Residue.</title>
        <authorList>
            <person name="Shin S.H."/>
            <person name="Kim S."/>
            <person name="Kim J.Y."/>
            <person name="Song H.Y."/>
            <person name="Cho S.J."/>
            <person name="Kim D.R."/>
            <person name="Lee K.I."/>
            <person name="Lim H.K."/>
            <person name="Park N.J."/>
            <person name="Hwang I.T."/>
            <person name="Yang K.S."/>
        </authorList>
    </citation>
    <scope>NUCLEOTIDE SEQUENCE [LARGE SCALE GENOMIC DNA]</scope>
    <source>
        <strain evidence="1 2">HPL-003</strain>
    </source>
</reference>
<dbReference type="AlphaFoldDB" id="G7VRV7"/>
<reference evidence="2" key="1">
    <citation type="submission" date="2011-11" db="EMBL/GenBank/DDBJ databases">
        <title>Complete sequence of Paenibacillus terrae HPL-003.</title>
        <authorList>
            <person name="Shin S.H."/>
            <person name="Kim S."/>
            <person name="Kim J.Y."/>
        </authorList>
    </citation>
    <scope>NUCLEOTIDE SEQUENCE [LARGE SCALE GENOMIC DNA]</scope>
    <source>
        <strain evidence="2">HPL-003</strain>
    </source>
</reference>
<reference key="2">
    <citation type="submission" date="2011-11" db="EMBL/GenBank/DDBJ databases">
        <authorList>
            <person name="Shin S.H."/>
            <person name="Kim S."/>
            <person name="Kim J.Y."/>
        </authorList>
    </citation>
    <scope>NUCLEOTIDE SEQUENCE</scope>
    <source>
        <strain>HPL-003</strain>
    </source>
</reference>
<dbReference type="EMBL" id="CP003107">
    <property type="protein sequence ID" value="AET60764.1"/>
    <property type="molecule type" value="Genomic_DNA"/>
</dbReference>
<sequence length="38" mass="4073">MGAGACSGAFVFPVKLFSGKAQNATRDEDDIWGNRKNL</sequence>
<gene>
    <name evidence="1" type="ordered locus">HPL003_20130</name>
</gene>
<dbReference type="Proteomes" id="UP000005876">
    <property type="component" value="Chromosome"/>
</dbReference>